<comment type="function">
    <text evidence="1">Catalyzes the last step of tRNA splicing, the transfer of the splice junction 2'-phosphate from ligated tRNA to NAD to produce ADP-ribose 1''-2'' cyclic phosphate.</text>
</comment>
<evidence type="ECO:0000256" key="3">
    <source>
        <dbReference type="ARBA" id="ARBA00012007"/>
    </source>
</evidence>
<dbReference type="GO" id="GO:0008270">
    <property type="term" value="F:zinc ion binding"/>
    <property type="evidence" value="ECO:0007669"/>
    <property type="project" value="UniProtKB-KW"/>
</dbReference>
<feature type="domain" description="CCHC-type" evidence="9">
    <location>
        <begin position="82"/>
        <end position="97"/>
    </location>
</feature>
<dbReference type="InterPro" id="IPR002745">
    <property type="entry name" value="Ptrans_KptA/Tpt1"/>
</dbReference>
<evidence type="ECO:0000256" key="2">
    <source>
        <dbReference type="ARBA" id="ARBA00009836"/>
    </source>
</evidence>
<keyword evidence="5" id="KW-0520">NAD</keyword>
<evidence type="ECO:0000256" key="5">
    <source>
        <dbReference type="ARBA" id="ARBA00023027"/>
    </source>
</evidence>
<dbReference type="Pfam" id="PF01885">
    <property type="entry name" value="PTS_2-RNA"/>
    <property type="match status" value="1"/>
</dbReference>
<dbReference type="EMBL" id="CACVKT020002442">
    <property type="protein sequence ID" value="CAC5377955.1"/>
    <property type="molecule type" value="Genomic_DNA"/>
</dbReference>
<feature type="region of interest" description="Disordered" evidence="8">
    <location>
        <begin position="150"/>
        <end position="187"/>
    </location>
</feature>
<feature type="compositionally biased region" description="Basic and acidic residues" evidence="8">
    <location>
        <begin position="153"/>
        <end position="173"/>
    </location>
</feature>
<dbReference type="GO" id="GO:0006388">
    <property type="term" value="P:tRNA splicing, via endonucleolytic cleavage and ligation"/>
    <property type="evidence" value="ECO:0007669"/>
    <property type="project" value="TreeGrafter"/>
</dbReference>
<dbReference type="PANTHER" id="PTHR12684:SF2">
    <property type="entry name" value="TRNA 2'-PHOSPHOTRANSFERASE 1"/>
    <property type="match status" value="1"/>
</dbReference>
<dbReference type="InterPro" id="IPR042081">
    <property type="entry name" value="RNA_2'-PTrans_C"/>
</dbReference>
<protein>
    <recommendedName>
        <fullName evidence="3">2'-phosphotransferase</fullName>
        <ecNumber evidence="3">2.7.1.160</ecNumber>
    </recommendedName>
</protein>
<evidence type="ECO:0000259" key="9">
    <source>
        <dbReference type="PROSITE" id="PS50158"/>
    </source>
</evidence>
<dbReference type="InterPro" id="IPR001878">
    <property type="entry name" value="Znf_CCHC"/>
</dbReference>
<dbReference type="PANTHER" id="PTHR12684">
    <property type="entry name" value="PUTATIVE PHOSPHOTRANSFERASE"/>
    <property type="match status" value="1"/>
</dbReference>
<evidence type="ECO:0000313" key="10">
    <source>
        <dbReference type="EMBL" id="CAC5377955.1"/>
    </source>
</evidence>
<name>A0A6J8B272_MYTCO</name>
<evidence type="ECO:0000256" key="1">
    <source>
        <dbReference type="ARBA" id="ARBA00003343"/>
    </source>
</evidence>
<keyword evidence="7" id="KW-0863">Zinc-finger</keyword>
<sequence>MSGRYEDHPEAYHEYQVPHERATMAPERAPASAWTAELEKTDRMFVQFHEKLDDIMDQFKQLFTRPIAGSPSTGRLAGTKGCHHCGEKSHFKTECPKFRVKQNCNESIKLQRDYSGGRSESPQMKLGLLVVESVPQAKVAEVAILSPGVDANLPRDREGNGKSRVSVEVRAESESGQSSISEEETTPSDRLDCNLLNTLANILRHGALELGHKLLPGGYLFAEEILKGHSGFAGYPLPDIHKLVKVDLDQRFTLMRDIDSGCWKIRANQGHSLVVHTPDIPLVEKNEVLQGYHYTTMASWGHIKEEGLRKIGRQYIPLVNKVPNSFKPHWEVEVQIDVQREQAEGYKFFWSPNGAVLCPGNQEGIILPTYVIQALHLDSAEELDLGKLVTTALLTGDQESSVANIERERRGAILAMEESNSFHQVAAPTETTLASDEEAQESWDSTSEGEADTTLVEEASNEETVCQRY</sequence>
<comment type="catalytic activity">
    <reaction evidence="6">
        <text>2'-phospho-[ligated tRNA] + NAD(+) = mature tRNA + ADP-alpha-D-ribose 1'',2''-cyclic phosphate + nicotinamide</text>
        <dbReference type="Rhea" id="RHEA:23324"/>
        <dbReference type="Rhea" id="RHEA-COMP:11106"/>
        <dbReference type="Rhea" id="RHEA-COMP:11107"/>
        <dbReference type="ChEBI" id="CHEBI:17154"/>
        <dbReference type="ChEBI" id="CHEBI:57540"/>
        <dbReference type="ChEBI" id="CHEBI:76596"/>
        <dbReference type="ChEBI" id="CHEBI:82883"/>
        <dbReference type="ChEBI" id="CHEBI:85027"/>
        <dbReference type="EC" id="2.7.1.160"/>
    </reaction>
</comment>
<accession>A0A6J8B272</accession>
<feature type="compositionally biased region" description="Polar residues" evidence="8">
    <location>
        <begin position="424"/>
        <end position="434"/>
    </location>
</feature>
<evidence type="ECO:0000256" key="4">
    <source>
        <dbReference type="ARBA" id="ARBA00022679"/>
    </source>
</evidence>
<dbReference type="Gene3D" id="3.20.170.30">
    <property type="match status" value="1"/>
</dbReference>
<dbReference type="GO" id="GO:0003676">
    <property type="term" value="F:nucleic acid binding"/>
    <property type="evidence" value="ECO:0007669"/>
    <property type="project" value="InterPro"/>
</dbReference>
<dbReference type="Proteomes" id="UP000507470">
    <property type="component" value="Unassembled WGS sequence"/>
</dbReference>
<dbReference type="EC" id="2.7.1.160" evidence="3"/>
<keyword evidence="7" id="KW-0479">Metal-binding</keyword>
<dbReference type="SUPFAM" id="SSF56399">
    <property type="entry name" value="ADP-ribosylation"/>
    <property type="match status" value="1"/>
</dbReference>
<dbReference type="InterPro" id="IPR042080">
    <property type="entry name" value="RNA_2'-PTrans_N"/>
</dbReference>
<evidence type="ECO:0000256" key="6">
    <source>
        <dbReference type="ARBA" id="ARBA00047949"/>
    </source>
</evidence>
<evidence type="ECO:0000256" key="8">
    <source>
        <dbReference type="SAM" id="MobiDB-lite"/>
    </source>
</evidence>
<keyword evidence="11" id="KW-1185">Reference proteome</keyword>
<dbReference type="PROSITE" id="PS50158">
    <property type="entry name" value="ZF_CCHC"/>
    <property type="match status" value="1"/>
</dbReference>
<dbReference type="OrthoDB" id="419694at2759"/>
<proteinExistence type="inferred from homology"/>
<evidence type="ECO:0000256" key="7">
    <source>
        <dbReference type="PROSITE-ProRule" id="PRU00047"/>
    </source>
</evidence>
<dbReference type="AlphaFoldDB" id="A0A6J8B272"/>
<comment type="similarity">
    <text evidence="2">Belongs to the KptA/TPT1 family.</text>
</comment>
<feature type="compositionally biased region" description="Acidic residues" evidence="8">
    <location>
        <begin position="435"/>
        <end position="451"/>
    </location>
</feature>
<dbReference type="Gene3D" id="1.10.10.970">
    <property type="entry name" value="RNA 2'-phosphotransferase, Tpt1/KptA family, N-terminal domain"/>
    <property type="match status" value="1"/>
</dbReference>
<reference evidence="10 11" key="1">
    <citation type="submission" date="2020-06" db="EMBL/GenBank/DDBJ databases">
        <authorList>
            <person name="Li R."/>
            <person name="Bekaert M."/>
        </authorList>
    </citation>
    <scope>NUCLEOTIDE SEQUENCE [LARGE SCALE GENOMIC DNA]</scope>
    <source>
        <strain evidence="11">wild</strain>
    </source>
</reference>
<gene>
    <name evidence="10" type="ORF">MCOR_14209</name>
</gene>
<dbReference type="GO" id="GO:0000215">
    <property type="term" value="F:tRNA 2'-phosphotransferase activity"/>
    <property type="evidence" value="ECO:0007669"/>
    <property type="project" value="UniProtKB-EC"/>
</dbReference>
<feature type="region of interest" description="Disordered" evidence="8">
    <location>
        <begin position="424"/>
        <end position="469"/>
    </location>
</feature>
<organism evidence="10 11">
    <name type="scientific">Mytilus coruscus</name>
    <name type="common">Sea mussel</name>
    <dbReference type="NCBI Taxonomy" id="42192"/>
    <lineage>
        <taxon>Eukaryota</taxon>
        <taxon>Metazoa</taxon>
        <taxon>Spiralia</taxon>
        <taxon>Lophotrochozoa</taxon>
        <taxon>Mollusca</taxon>
        <taxon>Bivalvia</taxon>
        <taxon>Autobranchia</taxon>
        <taxon>Pteriomorphia</taxon>
        <taxon>Mytilida</taxon>
        <taxon>Mytiloidea</taxon>
        <taxon>Mytilidae</taxon>
        <taxon>Mytilinae</taxon>
        <taxon>Mytilus</taxon>
    </lineage>
</organism>
<keyword evidence="4 10" id="KW-0808">Transferase</keyword>
<keyword evidence="7" id="KW-0862">Zinc</keyword>
<evidence type="ECO:0000313" key="11">
    <source>
        <dbReference type="Proteomes" id="UP000507470"/>
    </source>
</evidence>